<dbReference type="OrthoDB" id="10678624at2759"/>
<name>A0A812Q1R9_SYMPI</name>
<reference evidence="2" key="1">
    <citation type="submission" date="2021-02" db="EMBL/GenBank/DDBJ databases">
        <authorList>
            <person name="Dougan E. K."/>
            <person name="Rhodes N."/>
            <person name="Thang M."/>
            <person name="Chan C."/>
        </authorList>
    </citation>
    <scope>NUCLEOTIDE SEQUENCE</scope>
</reference>
<feature type="compositionally biased region" description="Basic and acidic residues" evidence="1">
    <location>
        <begin position="158"/>
        <end position="171"/>
    </location>
</feature>
<dbReference type="AlphaFoldDB" id="A0A812Q1R9"/>
<proteinExistence type="predicted"/>
<sequence>MASPPRMPRGRTSPQHHNAHYAAAMPGEAEELVQGEAAPTQADEATPGYSPVDAMALCDAGPPCQAPSKDHLSWLDVPLLHAAAGSLPADAARAWSSHPLAGDRWAALVMALRHAAPADPRPQFRQTMRGGVVATAAQNLAEDMRRALAGAPPPECPSHVEEGAREVDAPDARPSPAPSRRRGRRGRGRGRGSAAHAAARATETAENPNSVHPGGIPKALLTACPPLAAATGDEALAALDDVDLTEELRHPVPTLQDAPPFLRASVRSALTHALSRLRAAHAGGQGNGVAAARAWKLFLLAPRMLLATPHAARLARAGNVARTCVSIPAR</sequence>
<feature type="compositionally biased region" description="Low complexity" evidence="1">
    <location>
        <begin position="192"/>
        <end position="201"/>
    </location>
</feature>
<accession>A0A812Q1R9</accession>
<dbReference type="Proteomes" id="UP000649617">
    <property type="component" value="Unassembled WGS sequence"/>
</dbReference>
<protein>
    <submittedName>
        <fullName evidence="2">Uncharacterized protein</fullName>
    </submittedName>
</protein>
<dbReference type="EMBL" id="CAJNIZ010015981">
    <property type="protein sequence ID" value="CAE7379987.1"/>
    <property type="molecule type" value="Genomic_DNA"/>
</dbReference>
<evidence type="ECO:0000313" key="3">
    <source>
        <dbReference type="Proteomes" id="UP000649617"/>
    </source>
</evidence>
<comment type="caution">
    <text evidence="2">The sequence shown here is derived from an EMBL/GenBank/DDBJ whole genome shotgun (WGS) entry which is preliminary data.</text>
</comment>
<gene>
    <name evidence="2" type="ORF">SPIL2461_LOCUS9258</name>
</gene>
<keyword evidence="3" id="KW-1185">Reference proteome</keyword>
<evidence type="ECO:0000256" key="1">
    <source>
        <dbReference type="SAM" id="MobiDB-lite"/>
    </source>
</evidence>
<feature type="region of interest" description="Disordered" evidence="1">
    <location>
        <begin position="1"/>
        <end position="20"/>
    </location>
</feature>
<feature type="region of interest" description="Disordered" evidence="1">
    <location>
        <begin position="148"/>
        <end position="213"/>
    </location>
</feature>
<evidence type="ECO:0000313" key="2">
    <source>
        <dbReference type="EMBL" id="CAE7379987.1"/>
    </source>
</evidence>
<organism evidence="2 3">
    <name type="scientific">Symbiodinium pilosum</name>
    <name type="common">Dinoflagellate</name>
    <dbReference type="NCBI Taxonomy" id="2952"/>
    <lineage>
        <taxon>Eukaryota</taxon>
        <taxon>Sar</taxon>
        <taxon>Alveolata</taxon>
        <taxon>Dinophyceae</taxon>
        <taxon>Suessiales</taxon>
        <taxon>Symbiodiniaceae</taxon>
        <taxon>Symbiodinium</taxon>
    </lineage>
</organism>
<feature type="compositionally biased region" description="Basic residues" evidence="1">
    <location>
        <begin position="179"/>
        <end position="190"/>
    </location>
</feature>